<dbReference type="KEGG" id="crq:GCK72_000730"/>
<evidence type="ECO:0000313" key="1">
    <source>
        <dbReference type="EMBL" id="KAF1768917.1"/>
    </source>
</evidence>
<name>A0A6A5HRH1_CAERE</name>
<accession>A0A6A5HRH1</accession>
<organism evidence="1 3">
    <name type="scientific">Caenorhabditis remanei</name>
    <name type="common">Caenorhabditis vulgaris</name>
    <dbReference type="NCBI Taxonomy" id="31234"/>
    <lineage>
        <taxon>Eukaryota</taxon>
        <taxon>Metazoa</taxon>
        <taxon>Ecdysozoa</taxon>
        <taxon>Nematoda</taxon>
        <taxon>Chromadorea</taxon>
        <taxon>Rhabditida</taxon>
        <taxon>Rhabditina</taxon>
        <taxon>Rhabditomorpha</taxon>
        <taxon>Rhabditoidea</taxon>
        <taxon>Rhabditidae</taxon>
        <taxon>Peloderinae</taxon>
        <taxon>Caenorhabditis</taxon>
    </lineage>
</organism>
<evidence type="ECO:0000313" key="3">
    <source>
        <dbReference type="Proteomes" id="UP000483820"/>
    </source>
</evidence>
<dbReference type="AlphaFoldDB" id="A0A6A5HRH1"/>
<reference evidence="1 3" key="1">
    <citation type="submission" date="2019-12" db="EMBL/GenBank/DDBJ databases">
        <title>Chromosome-level assembly of the Caenorhabditis remanei genome.</title>
        <authorList>
            <person name="Teterina A.A."/>
            <person name="Willis J.H."/>
            <person name="Phillips P.C."/>
        </authorList>
    </citation>
    <scope>NUCLEOTIDE SEQUENCE [LARGE SCALE GENOMIC DNA]</scope>
    <source>
        <strain evidence="1 3">PX506</strain>
        <tissue evidence="1">Whole organism</tissue>
    </source>
</reference>
<evidence type="ECO:0000313" key="2">
    <source>
        <dbReference type="EMBL" id="KAF1768930.1"/>
    </source>
</evidence>
<sequence length="110" mass="12972">MNREYNTDQIGELNGDDYEIGGALEPNVGRLHKLINDKGRSNAEYDEEVLLLKLSFLNKDLQLAKYYVRERMRLIEEGVIKDKEKYEIVEVDEGNFKWKFKPKIQKSFAE</sequence>
<dbReference type="RefSeq" id="XP_053591286.1">
    <property type="nucleotide sequence ID" value="XM_053722641.1"/>
</dbReference>
<gene>
    <name evidence="1" type="ORF">GCK72_000730</name>
    <name evidence="2" type="ORF">GCK72_000743</name>
</gene>
<dbReference type="EMBL" id="WUAV01000001">
    <property type="protein sequence ID" value="KAF1768917.1"/>
    <property type="molecule type" value="Genomic_DNA"/>
</dbReference>
<comment type="caution">
    <text evidence="1">The sequence shown here is derived from an EMBL/GenBank/DDBJ whole genome shotgun (WGS) entry which is preliminary data.</text>
</comment>
<dbReference type="GeneID" id="78773158"/>
<proteinExistence type="predicted"/>
<protein>
    <submittedName>
        <fullName evidence="1">Uncharacterized protein</fullName>
    </submittedName>
</protein>
<dbReference type="Proteomes" id="UP000483820">
    <property type="component" value="Chromosome I"/>
</dbReference>
<dbReference type="CTD" id="78773158"/>
<dbReference type="EMBL" id="WUAV01000001">
    <property type="protein sequence ID" value="KAF1768930.1"/>
    <property type="molecule type" value="Genomic_DNA"/>
</dbReference>